<accession>A0A0C3SBN5</accession>
<reference evidence="2 3" key="1">
    <citation type="journal article" date="2014" name="PLoS Genet.">
        <title>Analysis of the Phlebiopsis gigantea genome, transcriptome and secretome provides insight into its pioneer colonization strategies of wood.</title>
        <authorList>
            <person name="Hori C."/>
            <person name="Ishida T."/>
            <person name="Igarashi K."/>
            <person name="Samejima M."/>
            <person name="Suzuki H."/>
            <person name="Master E."/>
            <person name="Ferreira P."/>
            <person name="Ruiz-Duenas F.J."/>
            <person name="Held B."/>
            <person name="Canessa P."/>
            <person name="Larrondo L.F."/>
            <person name="Schmoll M."/>
            <person name="Druzhinina I.S."/>
            <person name="Kubicek C.P."/>
            <person name="Gaskell J.A."/>
            <person name="Kersten P."/>
            <person name="St John F."/>
            <person name="Glasner J."/>
            <person name="Sabat G."/>
            <person name="Splinter BonDurant S."/>
            <person name="Syed K."/>
            <person name="Yadav J."/>
            <person name="Mgbeahuruike A.C."/>
            <person name="Kovalchuk A."/>
            <person name="Asiegbu F.O."/>
            <person name="Lackner G."/>
            <person name="Hoffmeister D."/>
            <person name="Rencoret J."/>
            <person name="Gutierrez A."/>
            <person name="Sun H."/>
            <person name="Lindquist E."/>
            <person name="Barry K."/>
            <person name="Riley R."/>
            <person name="Grigoriev I.V."/>
            <person name="Henrissat B."/>
            <person name="Kues U."/>
            <person name="Berka R.M."/>
            <person name="Martinez A.T."/>
            <person name="Covert S.F."/>
            <person name="Blanchette R.A."/>
            <person name="Cullen D."/>
        </authorList>
    </citation>
    <scope>NUCLEOTIDE SEQUENCE [LARGE SCALE GENOMIC DNA]</scope>
    <source>
        <strain evidence="2 3">11061_1 CR5-6</strain>
    </source>
</reference>
<evidence type="ECO:0000313" key="3">
    <source>
        <dbReference type="Proteomes" id="UP000053257"/>
    </source>
</evidence>
<organism evidence="2 3">
    <name type="scientific">Phlebiopsis gigantea (strain 11061_1 CR5-6)</name>
    <name type="common">White-rot fungus</name>
    <name type="synonym">Peniophora gigantea</name>
    <dbReference type="NCBI Taxonomy" id="745531"/>
    <lineage>
        <taxon>Eukaryota</taxon>
        <taxon>Fungi</taxon>
        <taxon>Dikarya</taxon>
        <taxon>Basidiomycota</taxon>
        <taxon>Agaricomycotina</taxon>
        <taxon>Agaricomycetes</taxon>
        <taxon>Polyporales</taxon>
        <taxon>Phanerochaetaceae</taxon>
        <taxon>Phlebiopsis</taxon>
    </lineage>
</organism>
<feature type="region of interest" description="Disordered" evidence="1">
    <location>
        <begin position="169"/>
        <end position="217"/>
    </location>
</feature>
<dbReference type="OrthoDB" id="285793at2759"/>
<protein>
    <submittedName>
        <fullName evidence="2">Uncharacterized protein</fullName>
    </submittedName>
</protein>
<feature type="compositionally biased region" description="Basic and acidic residues" evidence="1">
    <location>
        <begin position="169"/>
        <end position="183"/>
    </location>
</feature>
<proteinExistence type="predicted"/>
<feature type="region of interest" description="Disordered" evidence="1">
    <location>
        <begin position="1"/>
        <end position="55"/>
    </location>
</feature>
<feature type="compositionally biased region" description="Basic and acidic residues" evidence="1">
    <location>
        <begin position="193"/>
        <end position="202"/>
    </location>
</feature>
<dbReference type="Proteomes" id="UP000053257">
    <property type="component" value="Unassembled WGS sequence"/>
</dbReference>
<keyword evidence="3" id="KW-1185">Reference proteome</keyword>
<dbReference type="AlphaFoldDB" id="A0A0C3SBN5"/>
<feature type="compositionally biased region" description="Polar residues" evidence="1">
    <location>
        <begin position="1"/>
        <end position="10"/>
    </location>
</feature>
<name>A0A0C3SBN5_PHLG1</name>
<evidence type="ECO:0000256" key="1">
    <source>
        <dbReference type="SAM" id="MobiDB-lite"/>
    </source>
</evidence>
<feature type="compositionally biased region" description="Basic and acidic residues" evidence="1">
    <location>
        <begin position="42"/>
        <end position="54"/>
    </location>
</feature>
<dbReference type="HOGENOM" id="CLU_1272704_0_0_1"/>
<sequence length="217" mass="24808">MSRSSRTTHSAMAPMPTPADRDVVMGPPPLPPQITLSGSGDSRSRETQETADKYKKLKRKYHELEEKHRETVHELRSSGDRNVKWLAERAMLMERIVELEAQAVPHHSNVPFPVSSAYPRTLLQPAAQRRFATNLDKAILEVEQEDVPVDPVFQSKHIGPNARRRLEAEMKERVEEEQREARRVARRPRGRAAIKERDERETGLSGSAKPPHHLPSW</sequence>
<dbReference type="EMBL" id="KN840457">
    <property type="protein sequence ID" value="KIP10177.1"/>
    <property type="molecule type" value="Genomic_DNA"/>
</dbReference>
<gene>
    <name evidence="2" type="ORF">PHLGIDRAFT_265002</name>
</gene>
<evidence type="ECO:0000313" key="2">
    <source>
        <dbReference type="EMBL" id="KIP10177.1"/>
    </source>
</evidence>